<dbReference type="SUPFAM" id="SSF51658">
    <property type="entry name" value="Xylose isomerase-like"/>
    <property type="match status" value="1"/>
</dbReference>
<evidence type="ECO:0000313" key="3">
    <source>
        <dbReference type="EMBL" id="EDY18187.1"/>
    </source>
</evidence>
<protein>
    <submittedName>
        <fullName evidence="3">Xylose isomerase domain protein TIM barrel</fullName>
    </submittedName>
</protein>
<keyword evidence="1 3" id="KW-0413">Isomerase</keyword>
<gene>
    <name evidence="3" type="ORF">CfE428DRAFT_4323</name>
</gene>
<dbReference type="eggNOG" id="COG1082">
    <property type="taxonomic scope" value="Bacteria"/>
</dbReference>
<keyword evidence="4" id="KW-1185">Reference proteome</keyword>
<dbReference type="Gene3D" id="3.20.20.150">
    <property type="entry name" value="Divalent-metal-dependent TIM barrel enzymes"/>
    <property type="match status" value="1"/>
</dbReference>
<evidence type="ECO:0000259" key="2">
    <source>
        <dbReference type="Pfam" id="PF01261"/>
    </source>
</evidence>
<name>B4D5Y4_9BACT</name>
<dbReference type="STRING" id="497964.CfE428DRAFT_4323"/>
<dbReference type="EMBL" id="ABVL01000014">
    <property type="protein sequence ID" value="EDY18187.1"/>
    <property type="molecule type" value="Genomic_DNA"/>
</dbReference>
<dbReference type="AlphaFoldDB" id="B4D5Y4"/>
<dbReference type="InterPro" id="IPR013022">
    <property type="entry name" value="Xyl_isomerase-like_TIM-brl"/>
</dbReference>
<dbReference type="InParanoid" id="B4D5Y4"/>
<dbReference type="PANTHER" id="PTHR43489:SF7">
    <property type="entry name" value="3-DEHYDRO-D-GULOSIDE 4-EPIMERASE-RELATED"/>
    <property type="match status" value="1"/>
</dbReference>
<dbReference type="PANTHER" id="PTHR43489">
    <property type="entry name" value="ISOMERASE"/>
    <property type="match status" value="1"/>
</dbReference>
<evidence type="ECO:0000256" key="1">
    <source>
        <dbReference type="ARBA" id="ARBA00023235"/>
    </source>
</evidence>
<comment type="caution">
    <text evidence="3">The sequence shown here is derived from an EMBL/GenBank/DDBJ whole genome shotgun (WGS) entry which is preliminary data.</text>
</comment>
<feature type="domain" description="Xylose isomerase-like TIM barrel" evidence="2">
    <location>
        <begin position="28"/>
        <end position="268"/>
    </location>
</feature>
<accession>B4D5Y4</accession>
<dbReference type="Pfam" id="PF01261">
    <property type="entry name" value="AP_endonuc_2"/>
    <property type="match status" value="1"/>
</dbReference>
<reference evidence="3 4" key="1">
    <citation type="journal article" date="2011" name="J. Bacteriol.">
        <title>Genome sequence of Chthoniobacter flavus Ellin428, an aerobic heterotrophic soil bacterium.</title>
        <authorList>
            <person name="Kant R."/>
            <person name="van Passel M.W."/>
            <person name="Palva A."/>
            <person name="Lucas S."/>
            <person name="Lapidus A."/>
            <person name="Glavina Del Rio T."/>
            <person name="Dalin E."/>
            <person name="Tice H."/>
            <person name="Bruce D."/>
            <person name="Goodwin L."/>
            <person name="Pitluck S."/>
            <person name="Larimer F.W."/>
            <person name="Land M.L."/>
            <person name="Hauser L."/>
            <person name="Sangwan P."/>
            <person name="de Vos W.M."/>
            <person name="Janssen P.H."/>
            <person name="Smidt H."/>
        </authorList>
    </citation>
    <scope>NUCLEOTIDE SEQUENCE [LARGE SCALE GENOMIC DNA]</scope>
    <source>
        <strain evidence="3 4">Ellin428</strain>
    </source>
</reference>
<sequence length="271" mass="29554">MRSAITISITPQARRGPFVFHDGLADGIEQAAKLGFDAVEIFPPAANAIDEAELQGLLDHHSLKVAAIGTGAGWVIHNWSLTNPDPTFRQRARDFIRAIIDVAAGFGAPAIIGSMQGKVDVDVTREHALEWLAEGLEELGDHAASHGQPLLYEFLNRYETNLFNRVAPTVDFVRGLRTKGVKVLADLFHMNIEESDLPAAIRAGKDWIGHVHFADSNRQAIGCGHTRIEPIIAALREIGYTGYLSAEIFPQPDALTAARQTIESFRKCSAS</sequence>
<evidence type="ECO:0000313" key="4">
    <source>
        <dbReference type="Proteomes" id="UP000005824"/>
    </source>
</evidence>
<proteinExistence type="predicted"/>
<dbReference type="GO" id="GO:0016853">
    <property type="term" value="F:isomerase activity"/>
    <property type="evidence" value="ECO:0007669"/>
    <property type="project" value="UniProtKB-KW"/>
</dbReference>
<organism evidence="3 4">
    <name type="scientific">Chthoniobacter flavus Ellin428</name>
    <dbReference type="NCBI Taxonomy" id="497964"/>
    <lineage>
        <taxon>Bacteria</taxon>
        <taxon>Pseudomonadati</taxon>
        <taxon>Verrucomicrobiota</taxon>
        <taxon>Spartobacteria</taxon>
        <taxon>Chthoniobacterales</taxon>
        <taxon>Chthoniobacteraceae</taxon>
        <taxon>Chthoniobacter</taxon>
    </lineage>
</organism>
<dbReference type="Proteomes" id="UP000005824">
    <property type="component" value="Unassembled WGS sequence"/>
</dbReference>
<dbReference type="InterPro" id="IPR036237">
    <property type="entry name" value="Xyl_isomerase-like_sf"/>
</dbReference>
<dbReference type="InterPro" id="IPR050417">
    <property type="entry name" value="Sugar_Epim/Isomerase"/>
</dbReference>
<dbReference type="RefSeq" id="WP_006981647.1">
    <property type="nucleotide sequence ID" value="NZ_ABVL01000014.1"/>
</dbReference>